<dbReference type="STRING" id="137246.A0A401SK61"/>
<evidence type="ECO:0000256" key="5">
    <source>
        <dbReference type="ARBA" id="ARBA00022705"/>
    </source>
</evidence>
<dbReference type="GO" id="GO:0031261">
    <property type="term" value="C:DNA replication preinitiation complex"/>
    <property type="evidence" value="ECO:0007669"/>
    <property type="project" value="TreeGrafter"/>
</dbReference>
<organism evidence="14 15">
    <name type="scientific">Chiloscyllium punctatum</name>
    <name type="common">Brownbanded bambooshark</name>
    <name type="synonym">Hemiscyllium punctatum</name>
    <dbReference type="NCBI Taxonomy" id="137246"/>
    <lineage>
        <taxon>Eukaryota</taxon>
        <taxon>Metazoa</taxon>
        <taxon>Chordata</taxon>
        <taxon>Craniata</taxon>
        <taxon>Vertebrata</taxon>
        <taxon>Chondrichthyes</taxon>
        <taxon>Elasmobranchii</taxon>
        <taxon>Galeomorphii</taxon>
        <taxon>Galeoidea</taxon>
        <taxon>Orectolobiformes</taxon>
        <taxon>Hemiscylliidae</taxon>
        <taxon>Chiloscyllium</taxon>
    </lineage>
</organism>
<dbReference type="GO" id="GO:0005664">
    <property type="term" value="C:nuclear origin of replication recognition complex"/>
    <property type="evidence" value="ECO:0007669"/>
    <property type="project" value="InterPro"/>
</dbReference>
<keyword evidence="6" id="KW-0238">DNA-binding</keyword>
<evidence type="ECO:0000256" key="3">
    <source>
        <dbReference type="ARBA" id="ARBA00019085"/>
    </source>
</evidence>
<proteinExistence type="inferred from homology"/>
<evidence type="ECO:0000259" key="12">
    <source>
        <dbReference type="Pfam" id="PF18137"/>
    </source>
</evidence>
<evidence type="ECO:0000259" key="13">
    <source>
        <dbReference type="Pfam" id="PF19675"/>
    </source>
</evidence>
<evidence type="ECO:0000313" key="15">
    <source>
        <dbReference type="Proteomes" id="UP000287033"/>
    </source>
</evidence>
<accession>A0A401SK61</accession>
<dbReference type="Pfam" id="PF19675">
    <property type="entry name" value="ORC3_ins"/>
    <property type="match status" value="1"/>
</dbReference>
<feature type="domain" description="Origin recognition complex subunit 3 insertion" evidence="13">
    <location>
        <begin position="361"/>
        <end position="599"/>
    </location>
</feature>
<dbReference type="InterPro" id="IPR040855">
    <property type="entry name" value="ORC_WH_C"/>
</dbReference>
<dbReference type="OMA" id="YCLMEHY"/>
<sequence>MATSSVSRGCFVFKPKDSKKRKIPVAADFFNKGDAISESDRLQFSTYESLWQQMKEETERFQDNLNEKIFDSLLSFIKNSHIHLNSKVNDWSYRMRCSEIPTAAVVLGVNVPDHEMTFQRFSDLVKQSLTPHVVCLHGKECTTVKQVLQKVLMHLLGGTVNDEEAEEEDMHHSTPLSQRRIHCSMASLPGWYKAITQTSGSGSPSKKRKSCAVEKEQAPPIVIIFKDLETFLPEVLQNFITICSNYIQQLPLVLVFGIATSPITIHRMLPHAVSSLLCIELFQSLSCSDHLTTVIDKLVLTTKFPFKLSGKVLQVLIVIFLYHDFSVRNFVKGFQLSLLEHFYSQPLSLLCCSLDEANGRIRNLAHGDCERIRQVPSFMRYVDCQDSEKQIELLTNDQYLKDDVQKLLKDLHIYHENYFPVLKCLHVFTSSLPKYPLGKQIRELYVTCLERNVWETEEYSSAFQLLGMMANNELVSLLQKCIDVLKSSKQQKPLTDIRQKLEEFLSKFQKLDDIAPEMHDKEGDENNKTSPEKSLQKKTDLYELQKTLMEMKKSRRSKKLSRFEALRMEVLEFMDKLVRQYLLPPETQPLHEVIYFSGASTIRRHLNATPRTALQTALSKPYNYLQNEALRSEGGTITNTAPDICIVYKLHLECGRLINLYDWLQAFVTVVSASEGQDPDKPSKGQVDQVLHARFIHAVSELEFLGFIKPTKQKTDHVARLTWGGF</sequence>
<dbReference type="PANTHER" id="PTHR12748:SF0">
    <property type="entry name" value="ORIGIN RECOGNITION COMPLEX SUBUNIT 3"/>
    <property type="match status" value="1"/>
</dbReference>
<comment type="subunit">
    <text evidence="8">Component of ORC, a complex composed of at least 6 subunits: ORC1, ORC2, ORC3, ORC4, ORC5 and ORC6. ORC is regulated in a cell-cycle dependent manner. It is sequentially assembled at the exit from anaphase of mitosis and disassembled as cells enter S phase.</text>
</comment>
<name>A0A401SK61_CHIPU</name>
<dbReference type="EMBL" id="BEZZ01000323">
    <property type="protein sequence ID" value="GCC30769.1"/>
    <property type="molecule type" value="Genomic_DNA"/>
</dbReference>
<evidence type="ECO:0000256" key="7">
    <source>
        <dbReference type="ARBA" id="ARBA00023242"/>
    </source>
</evidence>
<comment type="caution">
    <text evidence="14">The sequence shown here is derived from an EMBL/GenBank/DDBJ whole genome shotgun (WGS) entry which is preliminary data.</text>
</comment>
<dbReference type="GO" id="GO:0005656">
    <property type="term" value="C:nuclear pre-replicative complex"/>
    <property type="evidence" value="ECO:0007669"/>
    <property type="project" value="TreeGrafter"/>
</dbReference>
<evidence type="ECO:0000259" key="11">
    <source>
        <dbReference type="Pfam" id="PF07034"/>
    </source>
</evidence>
<feature type="region of interest" description="Disordered" evidence="10">
    <location>
        <begin position="516"/>
        <end position="537"/>
    </location>
</feature>
<evidence type="ECO:0000256" key="2">
    <source>
        <dbReference type="ARBA" id="ARBA00010977"/>
    </source>
</evidence>
<keyword evidence="4" id="KW-0597">Phosphoprotein</keyword>
<feature type="domain" description="Origin recognition complex subunit 3 N-terminal" evidence="11">
    <location>
        <begin position="1"/>
        <end position="350"/>
    </location>
</feature>
<protein>
    <recommendedName>
        <fullName evidence="3">Origin recognition complex subunit 3</fullName>
    </recommendedName>
</protein>
<dbReference type="InterPro" id="IPR020795">
    <property type="entry name" value="ORC3"/>
</dbReference>
<comment type="subcellular location">
    <subcellularLocation>
        <location evidence="1">Nucleus</location>
    </subcellularLocation>
</comment>
<comment type="similarity">
    <text evidence="2">Belongs to the ORC3 family.</text>
</comment>
<evidence type="ECO:0000256" key="9">
    <source>
        <dbReference type="ARBA" id="ARBA00045241"/>
    </source>
</evidence>
<dbReference type="Proteomes" id="UP000287033">
    <property type="component" value="Unassembled WGS sequence"/>
</dbReference>
<dbReference type="GO" id="GO:0006270">
    <property type="term" value="P:DNA replication initiation"/>
    <property type="evidence" value="ECO:0007669"/>
    <property type="project" value="TreeGrafter"/>
</dbReference>
<dbReference type="Pfam" id="PF18137">
    <property type="entry name" value="WHD_ORC"/>
    <property type="match status" value="1"/>
</dbReference>
<keyword evidence="7" id="KW-0539">Nucleus</keyword>
<dbReference type="AlphaFoldDB" id="A0A401SK61"/>
<comment type="function">
    <text evidence="9">Component of the origin recognition complex (ORC) that binds origins of replication. DNA-binding is ATP-dependent. The specific DNA sequences that define origins of replication have not been identified yet. ORC is required to assemble the pre-replication complex necessary to initiate DNA replication. Binds histone H3 and H4 trimethylation marks H3K9me3, H3K27me3 and H4K20me3.</text>
</comment>
<dbReference type="InterPro" id="IPR045663">
    <property type="entry name" value="ORC3_ins"/>
</dbReference>
<dbReference type="Pfam" id="PF07034">
    <property type="entry name" value="ORC3_N"/>
    <property type="match status" value="1"/>
</dbReference>
<keyword evidence="5" id="KW-0235">DNA replication</keyword>
<dbReference type="InterPro" id="IPR045667">
    <property type="entry name" value="ORC3_N"/>
</dbReference>
<keyword evidence="15" id="KW-1185">Reference proteome</keyword>
<evidence type="ECO:0000256" key="6">
    <source>
        <dbReference type="ARBA" id="ARBA00023125"/>
    </source>
</evidence>
<gene>
    <name evidence="14" type="ORF">chiPu_0009223</name>
</gene>
<dbReference type="GO" id="GO:0003688">
    <property type="term" value="F:DNA replication origin binding"/>
    <property type="evidence" value="ECO:0007669"/>
    <property type="project" value="TreeGrafter"/>
</dbReference>
<evidence type="ECO:0000256" key="1">
    <source>
        <dbReference type="ARBA" id="ARBA00004123"/>
    </source>
</evidence>
<evidence type="ECO:0000313" key="14">
    <source>
        <dbReference type="EMBL" id="GCC30769.1"/>
    </source>
</evidence>
<dbReference type="PANTHER" id="PTHR12748">
    <property type="entry name" value="ORIGIN RECOGNITION COMPLEX SUBUNIT 3"/>
    <property type="match status" value="1"/>
</dbReference>
<evidence type="ECO:0000256" key="10">
    <source>
        <dbReference type="SAM" id="MobiDB-lite"/>
    </source>
</evidence>
<feature type="domain" description="Origin recognition complex subunit 3 winged helix C-terminal" evidence="12">
    <location>
        <begin position="611"/>
        <end position="723"/>
    </location>
</feature>
<evidence type="ECO:0000256" key="8">
    <source>
        <dbReference type="ARBA" id="ARBA00026084"/>
    </source>
</evidence>
<dbReference type="CDD" id="cd20704">
    <property type="entry name" value="Orc3"/>
    <property type="match status" value="2"/>
</dbReference>
<reference evidence="14 15" key="1">
    <citation type="journal article" date="2018" name="Nat. Ecol. Evol.">
        <title>Shark genomes provide insights into elasmobranch evolution and the origin of vertebrates.</title>
        <authorList>
            <person name="Hara Y"/>
            <person name="Yamaguchi K"/>
            <person name="Onimaru K"/>
            <person name="Kadota M"/>
            <person name="Koyanagi M"/>
            <person name="Keeley SD"/>
            <person name="Tatsumi K"/>
            <person name="Tanaka K"/>
            <person name="Motone F"/>
            <person name="Kageyama Y"/>
            <person name="Nozu R"/>
            <person name="Adachi N"/>
            <person name="Nishimura O"/>
            <person name="Nakagawa R"/>
            <person name="Tanegashima C"/>
            <person name="Kiyatake I"/>
            <person name="Matsumoto R"/>
            <person name="Murakumo K"/>
            <person name="Nishida K"/>
            <person name="Terakita A"/>
            <person name="Kuratani S"/>
            <person name="Sato K"/>
            <person name="Hyodo S Kuraku.S."/>
        </authorList>
    </citation>
    <scope>NUCLEOTIDE SEQUENCE [LARGE SCALE GENOMIC DNA]</scope>
</reference>
<dbReference type="OrthoDB" id="10265211at2759"/>
<evidence type="ECO:0000256" key="4">
    <source>
        <dbReference type="ARBA" id="ARBA00022553"/>
    </source>
</evidence>